<dbReference type="Gene3D" id="3.30.559.70">
    <property type="entry name" value="Choline/Carnitine o-acyltransferase, domain 2"/>
    <property type="match status" value="1"/>
</dbReference>
<keyword evidence="10" id="KW-1185">Reference proteome</keyword>
<evidence type="ECO:0000256" key="6">
    <source>
        <dbReference type="RuleBase" id="RU003801"/>
    </source>
</evidence>
<dbReference type="InterPro" id="IPR000542">
    <property type="entry name" value="Carn_acyl_trans"/>
</dbReference>
<dbReference type="OMA" id="FRMYNIC"/>
<feature type="binding site" evidence="5">
    <location>
        <position position="537"/>
    </location>
    <ligand>
        <name>CoA</name>
        <dbReference type="ChEBI" id="CHEBI:57287"/>
    </ligand>
</feature>
<sequence>MAALDVERFLSHQENLPSLPVPPLQQTLDKFVSSSTPLFSDEELSQVKEMVAQFGQPGGEGEQLQRLLLDKAKGTVNWLSDWWLNLAYLEYRLPCPIHVNPGIVTPVQNFKGQEDQLRHTAKLISGILEYKIMVDHQTLPIDKLGGNELCMKQFYNILGCCRVPGEHRDRVLNFPGDVYSSPKHVTVIHNNNIFEVPVYGDGGHALNVDQIYGQLKAVCEGSNSQGPPLGILTTQERGQWFNAYDTLVKDPENAQHLESIQRSIVVVCLDKAMPSNAGRDEQTIAANQMNHGGGSTVNSANRWFDKILQMIVGPDGHVGFNYEHSTAEGPPIIALADYILKKAEKEFPVQEPATGVEKPTHLNFNIVPSVTSAMQTAASAFDELISDLDLISMEFDSYGKNFPKSQKLSPDAFIQVAFQLAFYQIHGHSTATYESGSLRKFRHGRTDTIRSCSIASHAFCQSMRADSGCSGAEKAQRLRAAVQAHRAYTDQVVNGQGIDRHLLGLKLIALENGVEVPQLLNHPLYQRSCNWQISTSQVASSTKGVLGFAPVIPDGYGLCYNPMEDRFRISISTWRSSPMTDSIKFEQSLKRAFEDSKRVLIESGSAKL</sequence>
<feature type="binding site" evidence="5">
    <location>
        <position position="446"/>
    </location>
    <ligand>
        <name>(R)-carnitine</name>
        <dbReference type="ChEBI" id="CHEBI:16347"/>
    </ligand>
</feature>
<dbReference type="Pfam" id="PF00755">
    <property type="entry name" value="Carn_acyltransf"/>
    <property type="match status" value="1"/>
</dbReference>
<evidence type="ECO:0000256" key="2">
    <source>
        <dbReference type="ARBA" id="ARBA00022679"/>
    </source>
</evidence>
<dbReference type="Gene3D" id="3.30.559.10">
    <property type="entry name" value="Chloramphenicol acetyltransferase-like domain"/>
    <property type="match status" value="1"/>
</dbReference>
<dbReference type="EMBL" id="AMQN01012984">
    <property type="status" value="NOT_ANNOTATED_CDS"/>
    <property type="molecule type" value="Genomic_DNA"/>
</dbReference>
<name>R7THX7_CAPTE</name>
<feature type="active site" description="Proton acceptor" evidence="4">
    <location>
        <position position="324"/>
    </location>
</feature>
<dbReference type="InterPro" id="IPR042231">
    <property type="entry name" value="Cho/carn_acyl_trans_2"/>
</dbReference>
<evidence type="ECO:0000313" key="9">
    <source>
        <dbReference type="EnsemblMetazoa" id="CapteP218819"/>
    </source>
</evidence>
<gene>
    <name evidence="8" type="ORF">CAPTEDRAFT_218819</name>
</gene>
<feature type="binding site" evidence="5">
    <location>
        <position position="400"/>
    </location>
    <ligand>
        <name>CoA</name>
        <dbReference type="ChEBI" id="CHEBI:57287"/>
    </ligand>
</feature>
<dbReference type="PANTHER" id="PTHR22589">
    <property type="entry name" value="CARNITINE O-ACYLTRANSFERASE"/>
    <property type="match status" value="1"/>
</dbReference>
<evidence type="ECO:0000259" key="7">
    <source>
        <dbReference type="Pfam" id="PF00755"/>
    </source>
</evidence>
<evidence type="ECO:0000313" key="8">
    <source>
        <dbReference type="EMBL" id="ELT93087.1"/>
    </source>
</evidence>
<dbReference type="HOGENOM" id="CLU_013513_5_0_1"/>
<keyword evidence="2 6" id="KW-0808">Transferase</keyword>
<dbReference type="PANTHER" id="PTHR22589:SF103">
    <property type="entry name" value="CARNITINE O-ACETYL-TRANSFERASE, ISOFORM A-RELATED"/>
    <property type="match status" value="1"/>
</dbReference>
<dbReference type="PROSITE" id="PS00440">
    <property type="entry name" value="ACYLTRANSF_C_2"/>
    <property type="match status" value="1"/>
</dbReference>
<evidence type="ECO:0000256" key="3">
    <source>
        <dbReference type="ARBA" id="ARBA00023315"/>
    </source>
</evidence>
<dbReference type="AlphaFoldDB" id="R7THX7"/>
<accession>R7THX7</accession>
<dbReference type="FunFam" id="3.30.559.70:FF:000002">
    <property type="entry name" value="Carnitine O-acetyltransferase"/>
    <property type="match status" value="1"/>
</dbReference>
<dbReference type="InterPro" id="IPR023213">
    <property type="entry name" value="CAT-like_dom_sf"/>
</dbReference>
<feature type="binding site" evidence="5">
    <location>
        <position position="437"/>
    </location>
    <ligand>
        <name>CoA</name>
        <dbReference type="ChEBI" id="CHEBI:57287"/>
    </ligand>
</feature>
<reference evidence="9" key="3">
    <citation type="submission" date="2015-06" db="UniProtKB">
        <authorList>
            <consortium name="EnsemblMetazoa"/>
        </authorList>
    </citation>
    <scope>IDENTIFICATION</scope>
</reference>
<dbReference type="GO" id="GO:0004092">
    <property type="term" value="F:carnitine O-acetyltransferase activity"/>
    <property type="evidence" value="ECO:0007669"/>
    <property type="project" value="TreeGrafter"/>
</dbReference>
<protein>
    <recommendedName>
        <fullName evidence="7">Choline/carnitine acyltransferase domain-containing protein</fullName>
    </recommendedName>
</protein>
<feature type="binding site" evidence="5">
    <location>
        <begin position="404"/>
        <end position="411"/>
    </location>
    <ligand>
        <name>CoA</name>
        <dbReference type="ChEBI" id="CHEBI:57287"/>
    </ligand>
</feature>
<evidence type="ECO:0000256" key="1">
    <source>
        <dbReference type="ARBA" id="ARBA00005232"/>
    </source>
</evidence>
<dbReference type="STRING" id="283909.R7THX7"/>
<dbReference type="FunCoup" id="R7THX7">
    <property type="interactions" value="827"/>
</dbReference>
<dbReference type="EMBL" id="KB309882">
    <property type="protein sequence ID" value="ELT93087.1"/>
    <property type="molecule type" value="Genomic_DNA"/>
</dbReference>
<feature type="binding site" evidence="5">
    <location>
        <position position="435"/>
    </location>
    <ligand>
        <name>(R)-carnitine</name>
        <dbReference type="ChEBI" id="CHEBI:16347"/>
    </ligand>
</feature>
<comment type="similarity">
    <text evidence="1 6">Belongs to the carnitine/choline acetyltransferase family.</text>
</comment>
<feature type="binding site" evidence="5">
    <location>
        <position position="486"/>
    </location>
    <ligand>
        <name>CoA</name>
        <dbReference type="ChEBI" id="CHEBI:57287"/>
    </ligand>
</feature>
<dbReference type="InterPro" id="IPR039551">
    <property type="entry name" value="Cho/carn_acyl_trans"/>
</dbReference>
<keyword evidence="3 6" id="KW-0012">Acyltransferase</keyword>
<feature type="binding site" evidence="5">
    <location>
        <position position="433"/>
    </location>
    <ligand>
        <name>(R)-carnitine</name>
        <dbReference type="ChEBI" id="CHEBI:16347"/>
    </ligand>
</feature>
<evidence type="ECO:0000313" key="10">
    <source>
        <dbReference type="Proteomes" id="UP000014760"/>
    </source>
</evidence>
<proteinExistence type="inferred from homology"/>
<feature type="domain" description="Choline/carnitine acyltransferase" evidence="7">
    <location>
        <begin position="19"/>
        <end position="590"/>
    </location>
</feature>
<dbReference type="Proteomes" id="UP000014760">
    <property type="component" value="Unassembled WGS sequence"/>
</dbReference>
<dbReference type="EnsemblMetazoa" id="CapteT218819">
    <property type="protein sequence ID" value="CapteP218819"/>
    <property type="gene ID" value="CapteG218819"/>
</dbReference>
<dbReference type="SUPFAM" id="SSF52777">
    <property type="entry name" value="CoA-dependent acyltransferases"/>
    <property type="match status" value="2"/>
</dbReference>
<evidence type="ECO:0000256" key="4">
    <source>
        <dbReference type="PIRSR" id="PIRSR600542-1"/>
    </source>
</evidence>
<dbReference type="OrthoDB" id="240216at2759"/>
<dbReference type="GO" id="GO:0019254">
    <property type="term" value="P:carnitine metabolic process, CoA-linked"/>
    <property type="evidence" value="ECO:0007669"/>
    <property type="project" value="TreeGrafter"/>
</dbReference>
<evidence type="ECO:0000256" key="5">
    <source>
        <dbReference type="PIRSR" id="PIRSR600542-2"/>
    </source>
</evidence>
<organism evidence="8">
    <name type="scientific">Capitella teleta</name>
    <name type="common">Polychaete worm</name>
    <dbReference type="NCBI Taxonomy" id="283909"/>
    <lineage>
        <taxon>Eukaryota</taxon>
        <taxon>Metazoa</taxon>
        <taxon>Spiralia</taxon>
        <taxon>Lophotrochozoa</taxon>
        <taxon>Annelida</taxon>
        <taxon>Polychaeta</taxon>
        <taxon>Sedentaria</taxon>
        <taxon>Scolecida</taxon>
        <taxon>Capitellidae</taxon>
        <taxon>Capitella</taxon>
    </lineage>
</organism>
<reference evidence="8 10" key="2">
    <citation type="journal article" date="2013" name="Nature">
        <title>Insights into bilaterian evolution from three spiralian genomes.</title>
        <authorList>
            <person name="Simakov O."/>
            <person name="Marletaz F."/>
            <person name="Cho S.J."/>
            <person name="Edsinger-Gonzales E."/>
            <person name="Havlak P."/>
            <person name="Hellsten U."/>
            <person name="Kuo D.H."/>
            <person name="Larsson T."/>
            <person name="Lv J."/>
            <person name="Arendt D."/>
            <person name="Savage R."/>
            <person name="Osoegawa K."/>
            <person name="de Jong P."/>
            <person name="Grimwood J."/>
            <person name="Chapman J.A."/>
            <person name="Shapiro H."/>
            <person name="Aerts A."/>
            <person name="Otillar R.P."/>
            <person name="Terry A.Y."/>
            <person name="Boore J.L."/>
            <person name="Grigoriev I.V."/>
            <person name="Lindberg D.R."/>
            <person name="Seaver E.C."/>
            <person name="Weisblat D.A."/>
            <person name="Putnam N.H."/>
            <person name="Rokhsar D.S."/>
        </authorList>
    </citation>
    <scope>NUCLEOTIDE SEQUENCE</scope>
    <source>
        <strain evidence="8 10">I ESC-2004</strain>
    </source>
</reference>
<reference evidence="10" key="1">
    <citation type="submission" date="2012-12" db="EMBL/GenBank/DDBJ databases">
        <authorList>
            <person name="Hellsten U."/>
            <person name="Grimwood J."/>
            <person name="Chapman J.A."/>
            <person name="Shapiro H."/>
            <person name="Aerts A."/>
            <person name="Otillar R.P."/>
            <person name="Terry A.Y."/>
            <person name="Boore J.L."/>
            <person name="Simakov O."/>
            <person name="Marletaz F."/>
            <person name="Cho S.-J."/>
            <person name="Edsinger-Gonzales E."/>
            <person name="Havlak P."/>
            <person name="Kuo D.-H."/>
            <person name="Larsson T."/>
            <person name="Lv J."/>
            <person name="Arendt D."/>
            <person name="Savage R."/>
            <person name="Osoegawa K."/>
            <person name="de Jong P."/>
            <person name="Lindberg D.R."/>
            <person name="Seaver E.C."/>
            <person name="Weisblat D.A."/>
            <person name="Putnam N.H."/>
            <person name="Grigoriev I.V."/>
            <person name="Rokhsar D.S."/>
        </authorList>
    </citation>
    <scope>NUCLEOTIDE SEQUENCE</scope>
    <source>
        <strain evidence="10">I ESC-2004</strain>
    </source>
</reference>
<dbReference type="GO" id="GO:0005777">
    <property type="term" value="C:peroxisome"/>
    <property type="evidence" value="ECO:0007669"/>
    <property type="project" value="TreeGrafter"/>
</dbReference>